<dbReference type="RefSeq" id="WP_070367858.1">
    <property type="nucleotide sequence ID" value="NZ_JAZHVW010000002.1"/>
</dbReference>
<dbReference type="Pfam" id="PF14297">
    <property type="entry name" value="Lin1244_N"/>
    <property type="match status" value="1"/>
</dbReference>
<reference evidence="3 4" key="1">
    <citation type="submission" date="2016-09" db="EMBL/GenBank/DDBJ databases">
        <title>Genome Sequence of Lactobacillus sunkii Strain CG01.</title>
        <authorList>
            <person name="Poehlein A."/>
            <person name="Gabris C."/>
            <person name="Bengelsdorf F.R."/>
            <person name="Duerre P."/>
            <person name="Daniel R."/>
        </authorList>
    </citation>
    <scope>NUCLEOTIDE SEQUENCE [LARGE SCALE GENOMIC DNA]</scope>
    <source>
        <strain evidence="3 4">CG_D</strain>
    </source>
</reference>
<dbReference type="EMBL" id="MIQE01000012">
    <property type="protein sequence ID" value="OFA10786.1"/>
    <property type="molecule type" value="Genomic_DNA"/>
</dbReference>
<proteinExistence type="predicted"/>
<dbReference type="AlphaFoldDB" id="A0A1E7XCD4"/>
<feature type="region of interest" description="Disordered" evidence="1">
    <location>
        <begin position="126"/>
        <end position="166"/>
    </location>
</feature>
<feature type="compositionally biased region" description="Basic and acidic residues" evidence="1">
    <location>
        <begin position="153"/>
        <end position="166"/>
    </location>
</feature>
<dbReference type="PANTHER" id="PTHR39196">
    <property type="entry name" value="PRIMOSOME, DNAD SUBUNIT"/>
    <property type="match status" value="1"/>
</dbReference>
<gene>
    <name evidence="3" type="ORF">LASUN_13360</name>
</gene>
<evidence type="ECO:0000313" key="4">
    <source>
        <dbReference type="Proteomes" id="UP000177010"/>
    </source>
</evidence>
<dbReference type="Proteomes" id="UP000177010">
    <property type="component" value="Unassembled WGS sequence"/>
</dbReference>
<comment type="caution">
    <text evidence="3">The sequence shown here is derived from an EMBL/GenBank/DDBJ whole genome shotgun (WGS) entry which is preliminary data.</text>
</comment>
<evidence type="ECO:0000259" key="2">
    <source>
        <dbReference type="Pfam" id="PF14297"/>
    </source>
</evidence>
<dbReference type="InterPro" id="IPR025400">
    <property type="entry name" value="Lin1244/Lin1753-like_N"/>
</dbReference>
<dbReference type="STRING" id="481719.LASUN_13360"/>
<feature type="region of interest" description="Disordered" evidence="1">
    <location>
        <begin position="243"/>
        <end position="294"/>
    </location>
</feature>
<feature type="compositionally biased region" description="Low complexity" evidence="1">
    <location>
        <begin position="282"/>
        <end position="294"/>
    </location>
</feature>
<feature type="domain" description="Lin1244/Lin1753-like N-terminal" evidence="2">
    <location>
        <begin position="11"/>
        <end position="104"/>
    </location>
</feature>
<sequence>MARPKKDGLDYFPLDIDFSTNAKTEAVMGEFGAKGVLFMIYLLSAVYRKGYYLLWDKLQQMQLVNRVDGLSPEMADQIVARLVAYGTFDKELFDSVRVLTSQRIQETFLDATKRRKQQKPTLYWINVDNNPHSKGVNDNINPQSKGKERKGKKKEEDAHTRPSDSAPKKAFDLWQELWGFPNSIAQQDLWEWINSLGDDVVCFGIGLAGKKNVSANGADTWLDRTFTAWTKEGVDSLEKAHQAAENHDKRMSNARGGYRKSTVKETLPDWANDDQEAKPEPQKQLTQAQKQQLAEQLARLKSNTVSKEG</sequence>
<evidence type="ECO:0000313" key="3">
    <source>
        <dbReference type="EMBL" id="OFA10786.1"/>
    </source>
</evidence>
<protein>
    <recommendedName>
        <fullName evidence="2">Lin1244/Lin1753-like N-terminal domain-containing protein</fullName>
    </recommendedName>
</protein>
<feature type="compositionally biased region" description="Polar residues" evidence="1">
    <location>
        <begin position="127"/>
        <end position="144"/>
    </location>
</feature>
<dbReference type="PANTHER" id="PTHR39196:SF1">
    <property type="entry name" value="PRIMOSOME, DNAD SUBUNIT"/>
    <property type="match status" value="1"/>
</dbReference>
<accession>A0A1E7XCD4</accession>
<evidence type="ECO:0000256" key="1">
    <source>
        <dbReference type="SAM" id="MobiDB-lite"/>
    </source>
</evidence>
<name>A0A1E7XCD4_9LACO</name>
<organism evidence="3 4">
    <name type="scientific">Lentilactobacillus sunkii</name>
    <dbReference type="NCBI Taxonomy" id="481719"/>
    <lineage>
        <taxon>Bacteria</taxon>
        <taxon>Bacillati</taxon>
        <taxon>Bacillota</taxon>
        <taxon>Bacilli</taxon>
        <taxon>Lactobacillales</taxon>
        <taxon>Lactobacillaceae</taxon>
        <taxon>Lentilactobacillus</taxon>
    </lineage>
</organism>